<dbReference type="KEGG" id="ehx:EMIHUDRAFT_210186"/>
<reference evidence="1" key="2">
    <citation type="submission" date="2024-10" db="UniProtKB">
        <authorList>
            <consortium name="EnsemblProtists"/>
        </authorList>
    </citation>
    <scope>IDENTIFICATION</scope>
</reference>
<reference evidence="2" key="1">
    <citation type="journal article" date="2013" name="Nature">
        <title>Pan genome of the phytoplankton Emiliania underpins its global distribution.</title>
        <authorList>
            <person name="Read B.A."/>
            <person name="Kegel J."/>
            <person name="Klute M.J."/>
            <person name="Kuo A."/>
            <person name="Lefebvre S.C."/>
            <person name="Maumus F."/>
            <person name="Mayer C."/>
            <person name="Miller J."/>
            <person name="Monier A."/>
            <person name="Salamov A."/>
            <person name="Young J."/>
            <person name="Aguilar M."/>
            <person name="Claverie J.M."/>
            <person name="Frickenhaus S."/>
            <person name="Gonzalez K."/>
            <person name="Herman E.K."/>
            <person name="Lin Y.C."/>
            <person name="Napier J."/>
            <person name="Ogata H."/>
            <person name="Sarno A.F."/>
            <person name="Shmutz J."/>
            <person name="Schroeder D."/>
            <person name="de Vargas C."/>
            <person name="Verret F."/>
            <person name="von Dassow P."/>
            <person name="Valentin K."/>
            <person name="Van de Peer Y."/>
            <person name="Wheeler G."/>
            <person name="Dacks J.B."/>
            <person name="Delwiche C.F."/>
            <person name="Dyhrman S.T."/>
            <person name="Glockner G."/>
            <person name="John U."/>
            <person name="Richards T."/>
            <person name="Worden A.Z."/>
            <person name="Zhang X."/>
            <person name="Grigoriev I.V."/>
            <person name="Allen A.E."/>
            <person name="Bidle K."/>
            <person name="Borodovsky M."/>
            <person name="Bowler C."/>
            <person name="Brownlee C."/>
            <person name="Cock J.M."/>
            <person name="Elias M."/>
            <person name="Gladyshev V.N."/>
            <person name="Groth M."/>
            <person name="Guda C."/>
            <person name="Hadaegh A."/>
            <person name="Iglesias-Rodriguez M.D."/>
            <person name="Jenkins J."/>
            <person name="Jones B.M."/>
            <person name="Lawson T."/>
            <person name="Leese F."/>
            <person name="Lindquist E."/>
            <person name="Lobanov A."/>
            <person name="Lomsadze A."/>
            <person name="Malik S.B."/>
            <person name="Marsh M.E."/>
            <person name="Mackinder L."/>
            <person name="Mock T."/>
            <person name="Mueller-Roeber B."/>
            <person name="Pagarete A."/>
            <person name="Parker M."/>
            <person name="Probert I."/>
            <person name="Quesneville H."/>
            <person name="Raines C."/>
            <person name="Rensing S.A."/>
            <person name="Riano-Pachon D.M."/>
            <person name="Richier S."/>
            <person name="Rokitta S."/>
            <person name="Shiraiwa Y."/>
            <person name="Soanes D.M."/>
            <person name="van der Giezen M."/>
            <person name="Wahlund T.M."/>
            <person name="Williams B."/>
            <person name="Wilson W."/>
            <person name="Wolfe G."/>
            <person name="Wurch L.L."/>
        </authorList>
    </citation>
    <scope>NUCLEOTIDE SEQUENCE</scope>
</reference>
<dbReference type="PaxDb" id="2903-EOD17457"/>
<dbReference type="GeneID" id="17263607"/>
<name>A0A0D3J1S2_EMIH1</name>
<accession>A0A0D3J1S2</accession>
<dbReference type="HOGENOM" id="CLU_2854373_0_0_1"/>
<proteinExistence type="predicted"/>
<dbReference type="Proteomes" id="UP000013827">
    <property type="component" value="Unassembled WGS sequence"/>
</dbReference>
<evidence type="ECO:0000313" key="2">
    <source>
        <dbReference type="Proteomes" id="UP000013827"/>
    </source>
</evidence>
<dbReference type="RefSeq" id="XP_005769886.1">
    <property type="nucleotide sequence ID" value="XM_005769829.1"/>
</dbReference>
<keyword evidence="2" id="KW-1185">Reference proteome</keyword>
<evidence type="ECO:0000313" key="1">
    <source>
        <dbReference type="EnsemblProtists" id="EOD17457"/>
    </source>
</evidence>
<dbReference type="EnsemblProtists" id="EOD17457">
    <property type="protein sequence ID" value="EOD17457"/>
    <property type="gene ID" value="EMIHUDRAFT_210186"/>
</dbReference>
<dbReference type="AlphaFoldDB" id="A0A0D3J1S2"/>
<organism evidence="1 2">
    <name type="scientific">Emiliania huxleyi (strain CCMP1516)</name>
    <dbReference type="NCBI Taxonomy" id="280463"/>
    <lineage>
        <taxon>Eukaryota</taxon>
        <taxon>Haptista</taxon>
        <taxon>Haptophyta</taxon>
        <taxon>Prymnesiophyceae</taxon>
        <taxon>Isochrysidales</taxon>
        <taxon>Noelaerhabdaceae</taxon>
        <taxon>Emiliania</taxon>
    </lineage>
</organism>
<protein>
    <submittedName>
        <fullName evidence="1">Uncharacterized protein</fullName>
    </submittedName>
</protein>
<sequence length="65" mass="7163">MSGRFRSFFQLYLPRDSDHPGKKRKIVNCGAVGLTLQVGRTAVGEVVHRIDPESINVVYGGFSAK</sequence>